<keyword evidence="2" id="KW-1185">Reference proteome</keyword>
<reference evidence="1" key="1">
    <citation type="submission" date="2022-08" db="EMBL/GenBank/DDBJ databases">
        <title>Genome Sequence of Fusarium decemcellulare.</title>
        <authorList>
            <person name="Buettner E."/>
        </authorList>
    </citation>
    <scope>NUCLEOTIDE SEQUENCE</scope>
    <source>
        <strain evidence="1">Babe19</strain>
    </source>
</reference>
<gene>
    <name evidence="1" type="ORF">NM208_g17169</name>
</gene>
<evidence type="ECO:0000313" key="2">
    <source>
        <dbReference type="Proteomes" id="UP001148629"/>
    </source>
</evidence>
<comment type="caution">
    <text evidence="1">The sequence shown here is derived from an EMBL/GenBank/DDBJ whole genome shotgun (WGS) entry which is preliminary data.</text>
</comment>
<dbReference type="Proteomes" id="UP001148629">
    <property type="component" value="Unassembled WGS sequence"/>
</dbReference>
<accession>A0ACC1R850</accession>
<sequence>MVTESGTSGKDRRITTHLLTPPRPGDVMSTMGLDHTEGTISSVFWDWEHNLHLTLMLFNARQITTQLSSSPLGQDPDCTGSHECPESGCGGSGSAFEAQIGYSRAVVTGDWVFVSGTTGYDYQTGNISADVAEQADQTMTNIAAALGDAGASVSDVVRVRYILPNREDFPKTWPALQKWFGDVRPAATMVQSGLMREEMKIEIEVTARKGAYCAKSEAQVASNNPPHIIYLDLRDAISKLVGRYNGELALNCQSEYAKDEKYHEAARLLVYQGGNQSPSSKSSADGEKA</sequence>
<proteinExistence type="predicted"/>
<dbReference type="EMBL" id="JANRMS010005942">
    <property type="protein sequence ID" value="KAJ3500327.1"/>
    <property type="molecule type" value="Genomic_DNA"/>
</dbReference>
<name>A0ACC1R850_9HYPO</name>
<organism evidence="1 2">
    <name type="scientific">Fusarium decemcellulare</name>
    <dbReference type="NCBI Taxonomy" id="57161"/>
    <lineage>
        <taxon>Eukaryota</taxon>
        <taxon>Fungi</taxon>
        <taxon>Dikarya</taxon>
        <taxon>Ascomycota</taxon>
        <taxon>Pezizomycotina</taxon>
        <taxon>Sordariomycetes</taxon>
        <taxon>Hypocreomycetidae</taxon>
        <taxon>Hypocreales</taxon>
        <taxon>Nectriaceae</taxon>
        <taxon>Fusarium</taxon>
        <taxon>Fusarium decemcellulare species complex</taxon>
    </lineage>
</organism>
<evidence type="ECO:0000313" key="1">
    <source>
        <dbReference type="EMBL" id="KAJ3500327.1"/>
    </source>
</evidence>
<protein>
    <submittedName>
        <fullName evidence="1">Uncharacterized protein</fullName>
    </submittedName>
</protein>